<dbReference type="OMA" id="SHDFIHC"/>
<feature type="compositionally biased region" description="Polar residues" evidence="5">
    <location>
        <begin position="188"/>
        <end position="198"/>
    </location>
</feature>
<evidence type="ECO:0000313" key="6">
    <source>
        <dbReference type="EMBL" id="OQD77456.1"/>
    </source>
</evidence>
<evidence type="ECO:0000256" key="4">
    <source>
        <dbReference type="ARBA" id="ARBA00022553"/>
    </source>
</evidence>
<dbReference type="CDD" id="cd03788">
    <property type="entry name" value="GT20_TPS"/>
    <property type="match status" value="1"/>
</dbReference>
<dbReference type="STRING" id="69771.A0A1V6PLQ9"/>
<dbReference type="PANTHER" id="PTHR10788">
    <property type="entry name" value="TREHALOSE-6-PHOSPHATE SYNTHASE"/>
    <property type="match status" value="1"/>
</dbReference>
<feature type="region of interest" description="Disordered" evidence="5">
    <location>
        <begin position="111"/>
        <end position="150"/>
    </location>
</feature>
<evidence type="ECO:0000313" key="7">
    <source>
        <dbReference type="Proteomes" id="UP000191522"/>
    </source>
</evidence>
<dbReference type="OrthoDB" id="755951at2759"/>
<dbReference type="AlphaFoldDB" id="A0A1V6PLQ9"/>
<dbReference type="FunFam" id="3.40.50.2000:FF:000099">
    <property type="entry name" value="Alpha,alpha-trehalose phosphate synthase subunit, putative"/>
    <property type="match status" value="1"/>
</dbReference>
<protein>
    <submittedName>
        <fullName evidence="6">Uncharacterized protein</fullName>
    </submittedName>
</protein>
<keyword evidence="4" id="KW-0597">Phosphoprotein</keyword>
<dbReference type="SUPFAM" id="SSF53756">
    <property type="entry name" value="UDP-Glycosyltransferase/glycogen phosphorylase"/>
    <property type="match status" value="1"/>
</dbReference>
<dbReference type="InterPro" id="IPR001830">
    <property type="entry name" value="Glyco_trans_20"/>
</dbReference>
<feature type="region of interest" description="Disordered" evidence="5">
    <location>
        <begin position="165"/>
        <end position="217"/>
    </location>
</feature>
<dbReference type="GO" id="GO:0005829">
    <property type="term" value="C:cytosol"/>
    <property type="evidence" value="ECO:0007669"/>
    <property type="project" value="TreeGrafter"/>
</dbReference>
<dbReference type="InterPro" id="IPR003337">
    <property type="entry name" value="Trehalose_PPase"/>
</dbReference>
<dbReference type="Gene3D" id="3.30.70.1020">
    <property type="entry name" value="Trehalose-6-phosphate phosphatase related protein, domain 2"/>
    <property type="match status" value="1"/>
</dbReference>
<dbReference type="GO" id="GO:0005946">
    <property type="term" value="C:alpha,alpha-trehalose-phosphate synthase complex (UDP-forming)"/>
    <property type="evidence" value="ECO:0007669"/>
    <property type="project" value="TreeGrafter"/>
</dbReference>
<organism evidence="6 7">
    <name type="scientific">Penicillium decumbens</name>
    <dbReference type="NCBI Taxonomy" id="69771"/>
    <lineage>
        <taxon>Eukaryota</taxon>
        <taxon>Fungi</taxon>
        <taxon>Dikarya</taxon>
        <taxon>Ascomycota</taxon>
        <taxon>Pezizomycotina</taxon>
        <taxon>Eurotiomycetes</taxon>
        <taxon>Eurotiomycetidae</taxon>
        <taxon>Eurotiales</taxon>
        <taxon>Aspergillaceae</taxon>
        <taxon>Penicillium</taxon>
    </lineage>
</organism>
<keyword evidence="7" id="KW-1185">Reference proteome</keyword>
<dbReference type="Proteomes" id="UP000191522">
    <property type="component" value="Unassembled WGS sequence"/>
</dbReference>
<dbReference type="FunFam" id="3.40.50.2000:FF:000036">
    <property type="entry name" value="Alpha,alpha-trehalose-phosphate synthase subunit Tps2"/>
    <property type="match status" value="1"/>
</dbReference>
<keyword evidence="3" id="KW-0963">Cytoplasm</keyword>
<dbReference type="GO" id="GO:0005992">
    <property type="term" value="P:trehalose biosynthetic process"/>
    <property type="evidence" value="ECO:0007669"/>
    <property type="project" value="InterPro"/>
</dbReference>
<reference evidence="7" key="1">
    <citation type="journal article" date="2017" name="Nat. Microbiol.">
        <title>Global analysis of biosynthetic gene clusters reveals vast potential of secondary metabolite production in Penicillium species.</title>
        <authorList>
            <person name="Nielsen J.C."/>
            <person name="Grijseels S."/>
            <person name="Prigent S."/>
            <person name="Ji B."/>
            <person name="Dainat J."/>
            <person name="Nielsen K.F."/>
            <person name="Frisvad J.C."/>
            <person name="Workman M."/>
            <person name="Nielsen J."/>
        </authorList>
    </citation>
    <scope>NUCLEOTIDE SEQUENCE [LARGE SCALE GENOMIC DNA]</scope>
    <source>
        <strain evidence="7">IBT 11843</strain>
    </source>
</reference>
<comment type="subcellular location">
    <subcellularLocation>
        <location evidence="1">Cytoplasm</location>
    </subcellularLocation>
</comment>
<dbReference type="SUPFAM" id="SSF56784">
    <property type="entry name" value="HAD-like"/>
    <property type="match status" value="1"/>
</dbReference>
<dbReference type="GO" id="GO:0030234">
    <property type="term" value="F:enzyme regulator activity"/>
    <property type="evidence" value="ECO:0007669"/>
    <property type="project" value="UniProtKB-ARBA"/>
</dbReference>
<proteinExistence type="inferred from homology"/>
<dbReference type="PANTHER" id="PTHR10788:SF15">
    <property type="entry name" value="TREHALOSE SYNTHASE COMPLEX REGULATORY SUBUNIT TPS3-RELATED"/>
    <property type="match status" value="1"/>
</dbReference>
<evidence type="ECO:0000256" key="5">
    <source>
        <dbReference type="SAM" id="MobiDB-lite"/>
    </source>
</evidence>
<dbReference type="GO" id="GO:0003825">
    <property type="term" value="F:alpha,alpha-trehalose-phosphate synthase (UDP-forming) activity"/>
    <property type="evidence" value="ECO:0007669"/>
    <property type="project" value="TreeGrafter"/>
</dbReference>
<dbReference type="Gene3D" id="3.40.50.1000">
    <property type="entry name" value="HAD superfamily/HAD-like"/>
    <property type="match status" value="1"/>
</dbReference>
<dbReference type="Pfam" id="PF00982">
    <property type="entry name" value="Glyco_transf_20"/>
    <property type="match status" value="1"/>
</dbReference>
<evidence type="ECO:0000256" key="2">
    <source>
        <dbReference type="ARBA" id="ARBA00005409"/>
    </source>
</evidence>
<accession>A0A1V6PLQ9</accession>
<evidence type="ECO:0000256" key="1">
    <source>
        <dbReference type="ARBA" id="ARBA00004496"/>
    </source>
</evidence>
<sequence>MQETVREYSRVRYMLSPSNFGQTTSKLGASNIQILEVQPRSKLEENPSADTWAFQKASSAQHNLSFHHERTLPVTFTSKLSISEVAMTVFLASLFLPYTIDFKTAALKDGRRKSSPSYAVDGSGSGPIVGRLPRPRSTSLEPTPGATTEDEKIFKAYASQSAGEILSADDPNGPGPSEPRAVPWGQSRKFNQPRSKATTHPEPSILSRPGSRQDFKDSFLDGAPSRLGSMQQGSPRALLSAVDWVVKAAEQGHGGLQNAAQAAEEAGVLQNKMWVGTLGMPTDSLIGRTRVLIDNTLRGDYESLTVFVGDSEFEGHYAHFCGSVLWPALHYQMQESPRHTEYDDYSWKQYLKVNEAFADTIANHWKPGDCIWVHDYHLLALPALLRKRLPQAEIGFFLHTAFPSSEIFRCLNPREALLDGLLGADLIGFQTEEYCHHFLHSCSRLRKLEVSVDGVQVDDRFVHVKNYPLGIDYKSLNVLRQSTEVKHWISNITERYQGKHLVVARDRLDAPGGIKQKLLAYELFLESYPKWRQNVVLIQVASSHSEIPELEAQVSKIAMRINSIYSTLTHQPLVLLQQDISYSQFLALLSVAEVFMATNLREGMNLTSHDFIHCQDGELGTQQYGSLILSEFTGSARIFQGHPLLVNPWDYKQCANAINTALEMPAEQKKRNWEFLLNRKSPHTALAWYSSLQSALKEAYSMQQSHDTHNISLLDTDALRESYSAAQARLFFLEDDATFSPAPCVSSPSATDTLQALAVDPRNTIYLTSNRSPDQLNTLLQSLPAQIGLIAENGCFIKSDPDKWEALVDVDGTRDWRAGIRKVSERTEGSIIEERPCSPTFNYDAAFDADTAAHQSSELVDQVNGVHGSEAIPVVREATAVSVEPLHVSKATAALKIMDRMSAERSPDFIFVAGGASSDEALFRWANRLNLPTPNESDSPAIAVITLTAGAHATEARARLPPGLSLLDLLRLLVPGAGQGESESLLTDDMAPVPCLR</sequence>
<dbReference type="InterPro" id="IPR036412">
    <property type="entry name" value="HAD-like_sf"/>
</dbReference>
<gene>
    <name evidence="6" type="ORF">PENDEC_c002G06641</name>
</gene>
<comment type="caution">
    <text evidence="6">The sequence shown here is derived from an EMBL/GenBank/DDBJ whole genome shotgun (WGS) entry which is preliminary data.</text>
</comment>
<dbReference type="Gene3D" id="3.40.50.2000">
    <property type="entry name" value="Glycogen Phosphorylase B"/>
    <property type="match status" value="2"/>
</dbReference>
<dbReference type="Pfam" id="PF02358">
    <property type="entry name" value="Trehalose_PPase"/>
    <property type="match status" value="1"/>
</dbReference>
<evidence type="ECO:0000256" key="3">
    <source>
        <dbReference type="ARBA" id="ARBA00022490"/>
    </source>
</evidence>
<comment type="similarity">
    <text evidence="2">In the N-terminal section; belongs to the glycosyltransferase 20 family.</text>
</comment>
<name>A0A1V6PLQ9_PENDC</name>
<dbReference type="EMBL" id="MDYL01000002">
    <property type="protein sequence ID" value="OQD77456.1"/>
    <property type="molecule type" value="Genomic_DNA"/>
</dbReference>
<dbReference type="InterPro" id="IPR023214">
    <property type="entry name" value="HAD_sf"/>
</dbReference>
<dbReference type="GO" id="GO:0004805">
    <property type="term" value="F:trehalose-phosphatase activity"/>
    <property type="evidence" value="ECO:0007669"/>
    <property type="project" value="TreeGrafter"/>
</dbReference>